<gene>
    <name evidence="1" type="ORF">UFOVP730_7</name>
</gene>
<sequence>MDEETKEKVLAVRKLLKDDFDYYAPRALRIRTKTAEVVPFKLNRAQRYLLDMVDRQMEQHGRVRIIIPKARQLGLSTFVGGYMYWWVSQRQAQKALVVTHKAESTRALFDMTKRFHENVPDILKPQTKYSSRTELVFDKLDSSYMVATAGGEGVARGETITCAHLSEMAWWAPGSAKENLAGILQAVPNVDGTAVFIESTANGVTGPFYEMTQGALRGENGYEVCFLPWFWDNSYREAAPESFERTPEEADLVQKWGLDNDQLQFRRRKIAQTGIDQWNQEYPTVLEDAFLTTGRPVFNVRQLNDSLHKAPDISRRMALQGEHTVNWEKMEWEENPRGELLLYHEIDPGDTYYIGADVAIGIANRDDTDWSVAQVLDSKKRQVAMWRGKVHPDYFAYVLYHLGKLYNYAKIAPESNAHGLLTVNTLYKYLSYPNVHTEVIEDKMTDRDTVNLGFRQSVKTRPMIIDNLRGSIRDREIELNDKTTIRELMTFVVTESGKLEHDAGCHDDCVMALAIANHIHEGVLVPVTVTDDFYVHAL</sequence>
<dbReference type="Gene3D" id="3.40.50.300">
    <property type="entry name" value="P-loop containing nucleotide triphosphate hydrolases"/>
    <property type="match status" value="1"/>
</dbReference>
<dbReference type="EMBL" id="LR796716">
    <property type="protein sequence ID" value="CAB4160710.1"/>
    <property type="molecule type" value="Genomic_DNA"/>
</dbReference>
<evidence type="ECO:0000313" key="1">
    <source>
        <dbReference type="EMBL" id="CAB4160710.1"/>
    </source>
</evidence>
<proteinExistence type="predicted"/>
<name>A0A6J5NLJ1_9CAUD</name>
<dbReference type="Gene3D" id="3.30.420.240">
    <property type="match status" value="1"/>
</dbReference>
<protein>
    <recommendedName>
        <fullName evidence="2">Large terminase protein</fullName>
    </recommendedName>
</protein>
<dbReference type="InterPro" id="IPR027417">
    <property type="entry name" value="P-loop_NTPase"/>
</dbReference>
<accession>A0A6J5NLJ1</accession>
<evidence type="ECO:0008006" key="2">
    <source>
        <dbReference type="Google" id="ProtNLM"/>
    </source>
</evidence>
<reference evidence="1" key="1">
    <citation type="submission" date="2020-04" db="EMBL/GenBank/DDBJ databases">
        <authorList>
            <person name="Chiriac C."/>
            <person name="Salcher M."/>
            <person name="Ghai R."/>
            <person name="Kavagutti S V."/>
        </authorList>
    </citation>
    <scope>NUCLEOTIDE SEQUENCE</scope>
</reference>
<organism evidence="1">
    <name type="scientific">uncultured Caudovirales phage</name>
    <dbReference type="NCBI Taxonomy" id="2100421"/>
    <lineage>
        <taxon>Viruses</taxon>
        <taxon>Duplodnaviria</taxon>
        <taxon>Heunggongvirae</taxon>
        <taxon>Uroviricota</taxon>
        <taxon>Caudoviricetes</taxon>
        <taxon>Peduoviridae</taxon>
        <taxon>Maltschvirus</taxon>
        <taxon>Maltschvirus maltsch</taxon>
    </lineage>
</organism>